<organism evidence="1 2">
    <name type="scientific">Panagrolaimus sp. PS1159</name>
    <dbReference type="NCBI Taxonomy" id="55785"/>
    <lineage>
        <taxon>Eukaryota</taxon>
        <taxon>Metazoa</taxon>
        <taxon>Ecdysozoa</taxon>
        <taxon>Nematoda</taxon>
        <taxon>Chromadorea</taxon>
        <taxon>Rhabditida</taxon>
        <taxon>Tylenchina</taxon>
        <taxon>Panagrolaimomorpha</taxon>
        <taxon>Panagrolaimoidea</taxon>
        <taxon>Panagrolaimidae</taxon>
        <taxon>Panagrolaimus</taxon>
    </lineage>
</organism>
<evidence type="ECO:0000313" key="1">
    <source>
        <dbReference type="Proteomes" id="UP000887580"/>
    </source>
</evidence>
<name>A0AC35FFC6_9BILA</name>
<evidence type="ECO:0000313" key="2">
    <source>
        <dbReference type="WBParaSite" id="PS1159_v2.g16181.t1"/>
    </source>
</evidence>
<dbReference type="WBParaSite" id="PS1159_v2.g16181.t1">
    <property type="protein sequence ID" value="PS1159_v2.g16181.t1"/>
    <property type="gene ID" value="PS1159_v2.g16181"/>
</dbReference>
<reference evidence="2" key="1">
    <citation type="submission" date="2022-11" db="UniProtKB">
        <authorList>
            <consortium name="WormBaseParasite"/>
        </authorList>
    </citation>
    <scope>IDENTIFICATION</scope>
</reference>
<dbReference type="Proteomes" id="UP000887580">
    <property type="component" value="Unplaced"/>
</dbReference>
<accession>A0AC35FFC6</accession>
<sequence length="469" mass="53163">MNSSFNEIVCPFEAEWKFHKADLLVLKDLEDGCLSGKYYYAYNIHGLQYCVDIFPNGDKVEKRRGETWAFLYINCSDERKINAEYTLSVESASYSESLINVYEKSAGHGAYVCKTAEFFNSKFFVDGELTIKVKGTLKAERPLISKICTPISMQWKIKEEDLKSKKESSGCLYSKRINVALFSGVKYYIAIRPNKINDKNESTTQLYLHLSMEKEKKIGAVFDFSIDSANFNCNVQNIFEESLGCGFVLCSTEDLFDPTKRYFVNGVLTVNLNGILMVEKDKIISLNCKNGLASTAKKNNKDFLIVIGDKKLKVHKQVLKDASLAFAGMLQSGMKESIENKMIIEDFEFKIVEAAIKLLYGVNGLRKFSFEEMLVLYRFADKYEIQHIMDLVEGYLIKEISPSNVVQLIQFSAPDSLNVNKLYQSSIAFFIECSKESTPVLGSESLDGKLLVSILLSTFRPNVDTDNFI</sequence>
<protein>
    <submittedName>
        <fullName evidence="2">BTB domain-containing protein</fullName>
    </submittedName>
</protein>
<proteinExistence type="predicted"/>